<keyword evidence="1" id="KW-0812">Transmembrane</keyword>
<dbReference type="AlphaFoldDB" id="A0A381X8Y9"/>
<evidence type="ECO:0000313" key="3">
    <source>
        <dbReference type="EMBL" id="SVA61225.1"/>
    </source>
</evidence>
<dbReference type="Pfam" id="PF14257">
    <property type="entry name" value="DUF4349"/>
    <property type="match status" value="1"/>
</dbReference>
<protein>
    <recommendedName>
        <fullName evidence="2">DUF4349 domain-containing protein</fullName>
    </recommendedName>
</protein>
<accession>A0A381X8Y9</accession>
<reference evidence="3" key="1">
    <citation type="submission" date="2018-05" db="EMBL/GenBank/DDBJ databases">
        <authorList>
            <person name="Lanie J.A."/>
            <person name="Ng W.-L."/>
            <person name="Kazmierczak K.M."/>
            <person name="Andrzejewski T.M."/>
            <person name="Davidsen T.M."/>
            <person name="Wayne K.J."/>
            <person name="Tettelin H."/>
            <person name="Glass J.I."/>
            <person name="Rusch D."/>
            <person name="Podicherti R."/>
            <person name="Tsui H.-C.T."/>
            <person name="Winkler M.E."/>
        </authorList>
    </citation>
    <scope>NUCLEOTIDE SEQUENCE</scope>
</reference>
<evidence type="ECO:0000256" key="1">
    <source>
        <dbReference type="SAM" id="Phobius"/>
    </source>
</evidence>
<feature type="transmembrane region" description="Helical" evidence="1">
    <location>
        <begin position="255"/>
        <end position="279"/>
    </location>
</feature>
<dbReference type="PROSITE" id="PS51257">
    <property type="entry name" value="PROKAR_LIPOPROTEIN"/>
    <property type="match status" value="1"/>
</dbReference>
<organism evidence="3">
    <name type="scientific">marine metagenome</name>
    <dbReference type="NCBI Taxonomy" id="408172"/>
    <lineage>
        <taxon>unclassified sequences</taxon>
        <taxon>metagenomes</taxon>
        <taxon>ecological metagenomes</taxon>
    </lineage>
</organism>
<keyword evidence="1" id="KW-1133">Transmembrane helix</keyword>
<sequence>MNKKLLWLVPLIVFMFLGLMACTDNSPVSRGPQNEGAMSADVQMAEMAIAPASAPSIGMKSYSSLPEESRIQIWGNISLEVQNISAAVEEIRSLVNHHNASETSSESGDSYEKYATISILVPKESFHELSKAIKNVGTKVTTENIGSNDVTEEFVDIEAKLNVMKQTESRFITLLSETYTVDEIMSVEKELMRLRGEIDSLAGRIKYLNKTTDNSVLNVHITEEVPITGSDWSFSDSFDNSVRSFVSFSKHIANFLIGLIVFSPIVIGLGLLFFFVYKIGQIYIYRRRK</sequence>
<keyword evidence="1" id="KW-0472">Membrane</keyword>
<proteinExistence type="predicted"/>
<evidence type="ECO:0000259" key="2">
    <source>
        <dbReference type="Pfam" id="PF14257"/>
    </source>
</evidence>
<gene>
    <name evidence="3" type="ORF">METZ01_LOCUS114079</name>
</gene>
<dbReference type="EMBL" id="UINC01014338">
    <property type="protein sequence ID" value="SVA61225.1"/>
    <property type="molecule type" value="Genomic_DNA"/>
</dbReference>
<feature type="domain" description="DUF4349" evidence="2">
    <location>
        <begin position="75"/>
        <end position="272"/>
    </location>
</feature>
<name>A0A381X8Y9_9ZZZZ</name>
<dbReference type="InterPro" id="IPR025645">
    <property type="entry name" value="DUF4349"/>
</dbReference>